<dbReference type="SUPFAM" id="SSF52047">
    <property type="entry name" value="RNI-like"/>
    <property type="match status" value="1"/>
</dbReference>
<evidence type="ECO:0000313" key="3">
    <source>
        <dbReference type="Proteomes" id="UP000009168"/>
    </source>
</evidence>
<keyword evidence="1 2" id="KW-0812">Transmembrane</keyword>
<name>W7XCB6_TETTS</name>
<dbReference type="InParanoid" id="W7XCB6"/>
<dbReference type="Proteomes" id="UP000009168">
    <property type="component" value="Unassembled WGS sequence"/>
</dbReference>
<dbReference type="GeneID" id="24441288"/>
<dbReference type="KEGG" id="tet:TTHERM_000980962"/>
<protein>
    <submittedName>
        <fullName evidence="2">Transmembrane protein, putative</fullName>
    </submittedName>
</protein>
<accession>W7XCB6</accession>
<reference evidence="3" key="1">
    <citation type="journal article" date="2006" name="PLoS Biol.">
        <title>Macronuclear genome sequence of the ciliate Tetrahymena thermophila, a model eukaryote.</title>
        <authorList>
            <person name="Eisen J.A."/>
            <person name="Coyne R.S."/>
            <person name="Wu M."/>
            <person name="Wu D."/>
            <person name="Thiagarajan M."/>
            <person name="Wortman J.R."/>
            <person name="Badger J.H."/>
            <person name="Ren Q."/>
            <person name="Amedeo P."/>
            <person name="Jones K.M."/>
            <person name="Tallon L.J."/>
            <person name="Delcher A.L."/>
            <person name="Salzberg S.L."/>
            <person name="Silva J.C."/>
            <person name="Haas B.J."/>
            <person name="Majoros W.H."/>
            <person name="Farzad M."/>
            <person name="Carlton J.M."/>
            <person name="Smith R.K. Jr."/>
            <person name="Garg J."/>
            <person name="Pearlman R.E."/>
            <person name="Karrer K.M."/>
            <person name="Sun L."/>
            <person name="Manning G."/>
            <person name="Elde N.C."/>
            <person name="Turkewitz A.P."/>
            <person name="Asai D.J."/>
            <person name="Wilkes D.E."/>
            <person name="Wang Y."/>
            <person name="Cai H."/>
            <person name="Collins K."/>
            <person name="Stewart B.A."/>
            <person name="Lee S.R."/>
            <person name="Wilamowska K."/>
            <person name="Weinberg Z."/>
            <person name="Ruzzo W.L."/>
            <person name="Wloga D."/>
            <person name="Gaertig J."/>
            <person name="Frankel J."/>
            <person name="Tsao C.-C."/>
            <person name="Gorovsky M.A."/>
            <person name="Keeling P.J."/>
            <person name="Waller R.F."/>
            <person name="Patron N.J."/>
            <person name="Cherry J.M."/>
            <person name="Stover N.A."/>
            <person name="Krieger C.J."/>
            <person name="del Toro C."/>
            <person name="Ryder H.F."/>
            <person name="Williamson S.C."/>
            <person name="Barbeau R.A."/>
            <person name="Hamilton E.P."/>
            <person name="Orias E."/>
        </authorList>
    </citation>
    <scope>NUCLEOTIDE SEQUENCE [LARGE SCALE GENOMIC DNA]</scope>
    <source>
        <strain evidence="3">SB210</strain>
    </source>
</reference>
<keyword evidence="1" id="KW-1133">Transmembrane helix</keyword>
<organism evidence="2 3">
    <name type="scientific">Tetrahymena thermophila (strain SB210)</name>
    <dbReference type="NCBI Taxonomy" id="312017"/>
    <lineage>
        <taxon>Eukaryota</taxon>
        <taxon>Sar</taxon>
        <taxon>Alveolata</taxon>
        <taxon>Ciliophora</taxon>
        <taxon>Intramacronucleata</taxon>
        <taxon>Oligohymenophorea</taxon>
        <taxon>Hymenostomatida</taxon>
        <taxon>Tetrahymenina</taxon>
        <taxon>Tetrahymenidae</taxon>
        <taxon>Tetrahymena</taxon>
    </lineage>
</organism>
<keyword evidence="3" id="KW-1185">Reference proteome</keyword>
<evidence type="ECO:0000256" key="1">
    <source>
        <dbReference type="SAM" id="Phobius"/>
    </source>
</evidence>
<evidence type="ECO:0000313" key="2">
    <source>
        <dbReference type="EMBL" id="EWS74188.1"/>
    </source>
</evidence>
<gene>
    <name evidence="2" type="ORF">TTHERM_000980962</name>
</gene>
<dbReference type="EMBL" id="GG662689">
    <property type="protein sequence ID" value="EWS74188.1"/>
    <property type="molecule type" value="Genomic_DNA"/>
</dbReference>
<keyword evidence="1" id="KW-0472">Membrane</keyword>
<dbReference type="Gene3D" id="3.80.10.10">
    <property type="entry name" value="Ribonuclease Inhibitor"/>
    <property type="match status" value="2"/>
</dbReference>
<feature type="transmembrane region" description="Helical" evidence="1">
    <location>
        <begin position="287"/>
        <end position="305"/>
    </location>
</feature>
<dbReference type="AlphaFoldDB" id="W7XCB6"/>
<sequence length="315" mass="36096">MNLLEREKNYKLNRRPLTLRDILSYSLESETGIKIDLICDDMNEQDFQKICSVLSNCSNLQVLKLEFGHNCMIIDDQCLSALATALSNCKKIFDFRLCLIDANLTEKGIQDLGLILERFKGLTKLEIDFHQEKLEDADAKYLGVCLSNCVNLTTFIFQSKYSEIGYKGISDLCQALITSANLQNIFIEKNLNHQEKVYEHQLDQLGICSALTKYPKLQLKLGINIEVIGTKNLLDLGNDLAQCSNLQTLELLFMNEIDAQCILGLGYALAKSQSISILKLDLRQIQLIYVIFFIHFLANFFQFQLEIKHYYFCLK</sequence>
<dbReference type="InterPro" id="IPR032675">
    <property type="entry name" value="LRR_dom_sf"/>
</dbReference>
<proteinExistence type="predicted"/>
<dbReference type="RefSeq" id="XP_012653280.1">
    <property type="nucleotide sequence ID" value="XM_012797826.1"/>
</dbReference>